<name>A0ABR1C896_NECAM</name>
<protein>
    <submittedName>
        <fullName evidence="1">Uncharacterized protein</fullName>
    </submittedName>
</protein>
<keyword evidence="2" id="KW-1185">Reference proteome</keyword>
<reference evidence="1 2" key="1">
    <citation type="submission" date="2023-08" db="EMBL/GenBank/DDBJ databases">
        <title>A Necator americanus chromosomal reference genome.</title>
        <authorList>
            <person name="Ilik V."/>
            <person name="Petrzelkova K.J."/>
            <person name="Pardy F."/>
            <person name="Fuh T."/>
            <person name="Niatou-Singa F.S."/>
            <person name="Gouil Q."/>
            <person name="Baker L."/>
            <person name="Ritchie M.E."/>
            <person name="Jex A.R."/>
            <person name="Gazzola D."/>
            <person name="Li H."/>
            <person name="Toshio Fujiwara R."/>
            <person name="Zhan B."/>
            <person name="Aroian R.V."/>
            <person name="Pafco B."/>
            <person name="Schwarz E.M."/>
        </authorList>
    </citation>
    <scope>NUCLEOTIDE SEQUENCE [LARGE SCALE GENOMIC DNA]</scope>
    <source>
        <strain evidence="1 2">Aroian</strain>
        <tissue evidence="1">Whole animal</tissue>
    </source>
</reference>
<proteinExistence type="predicted"/>
<dbReference type="EMBL" id="JAVFWL010000002">
    <property type="protein sequence ID" value="KAK6734724.1"/>
    <property type="molecule type" value="Genomic_DNA"/>
</dbReference>
<gene>
    <name evidence="1" type="primary">Necator_chrII.g5907</name>
    <name evidence="1" type="ORF">RB195_018114</name>
</gene>
<organism evidence="1 2">
    <name type="scientific">Necator americanus</name>
    <name type="common">Human hookworm</name>
    <dbReference type="NCBI Taxonomy" id="51031"/>
    <lineage>
        <taxon>Eukaryota</taxon>
        <taxon>Metazoa</taxon>
        <taxon>Ecdysozoa</taxon>
        <taxon>Nematoda</taxon>
        <taxon>Chromadorea</taxon>
        <taxon>Rhabditida</taxon>
        <taxon>Rhabditina</taxon>
        <taxon>Rhabditomorpha</taxon>
        <taxon>Strongyloidea</taxon>
        <taxon>Ancylostomatidae</taxon>
        <taxon>Bunostominae</taxon>
        <taxon>Necator</taxon>
    </lineage>
</organism>
<dbReference type="Proteomes" id="UP001303046">
    <property type="component" value="Unassembled WGS sequence"/>
</dbReference>
<evidence type="ECO:0000313" key="1">
    <source>
        <dbReference type="EMBL" id="KAK6734724.1"/>
    </source>
</evidence>
<comment type="caution">
    <text evidence="1">The sequence shown here is derived from an EMBL/GenBank/DDBJ whole genome shotgun (WGS) entry which is preliminary data.</text>
</comment>
<evidence type="ECO:0000313" key="2">
    <source>
        <dbReference type="Proteomes" id="UP001303046"/>
    </source>
</evidence>
<sequence length="68" mass="8139">MHYEPLETLELSTFFRTQTYFGESEILLFRGELVSVTYRNPSISTFLPAIWKQLNFVMLNQLYFRVPD</sequence>
<accession>A0ABR1C896</accession>